<accession>A0ACC0KMJ0</accession>
<sequence length="280" mass="31014">MSNNVAVVTGANKGLGFEIVRELCEQFDGTVYLTSRDATRGLEACKQLENLGLKPAYHQLDVTDFDSAKRFCDYIKEKHGRIKILVNNAGILFLKDSPESKTYQAEQTLSVNFFSLVRFTEAILPYIENGGSIVNISSSSGHLSRIPSIELKARISREDLTLEELKALMNEYVDAVREGRDEKEGWGSSPYVVSKVGVNAYTFMLHRRLTDREIAVNCVHPGYVQSDMTRGAGSVRPRTAAGLPARAALRPPRGQFLWHTGAAVPWDGSDPRGYIDGMNV</sequence>
<protein>
    <submittedName>
        <fullName evidence="1">Uncharacterized protein</fullName>
    </submittedName>
</protein>
<evidence type="ECO:0000313" key="1">
    <source>
        <dbReference type="EMBL" id="KAI8437251.1"/>
    </source>
</evidence>
<comment type="caution">
    <text evidence="1">The sequence shown here is derived from an EMBL/GenBank/DDBJ whole genome shotgun (WGS) entry which is preliminary data.</text>
</comment>
<gene>
    <name evidence="1" type="ORF">MSG28_011637</name>
</gene>
<dbReference type="Proteomes" id="UP001064048">
    <property type="component" value="Chromosome 20"/>
</dbReference>
<name>A0ACC0KMJ0_CHOFU</name>
<dbReference type="EMBL" id="CM046120">
    <property type="protein sequence ID" value="KAI8437251.1"/>
    <property type="molecule type" value="Genomic_DNA"/>
</dbReference>
<reference evidence="1 2" key="1">
    <citation type="journal article" date="2022" name="Genome Biol. Evol.">
        <title>The Spruce Budworm Genome: Reconstructing the Evolutionary History of Antifreeze Proteins.</title>
        <authorList>
            <person name="Beliveau C."/>
            <person name="Gagne P."/>
            <person name="Picq S."/>
            <person name="Vernygora O."/>
            <person name="Keeling C.I."/>
            <person name="Pinkney K."/>
            <person name="Doucet D."/>
            <person name="Wen F."/>
            <person name="Johnston J.S."/>
            <person name="Maaroufi H."/>
            <person name="Boyle B."/>
            <person name="Laroche J."/>
            <person name="Dewar K."/>
            <person name="Juretic N."/>
            <person name="Blackburn G."/>
            <person name="Nisole A."/>
            <person name="Brunet B."/>
            <person name="Brandao M."/>
            <person name="Lumley L."/>
            <person name="Duan J."/>
            <person name="Quan G."/>
            <person name="Lucarotti C.J."/>
            <person name="Roe A.D."/>
            <person name="Sperling F.A.H."/>
            <person name="Levesque R.C."/>
            <person name="Cusson M."/>
        </authorList>
    </citation>
    <scope>NUCLEOTIDE SEQUENCE [LARGE SCALE GENOMIC DNA]</scope>
    <source>
        <strain evidence="1">Glfc:IPQL:Cfum</strain>
    </source>
</reference>
<organism evidence="1 2">
    <name type="scientific">Choristoneura fumiferana</name>
    <name type="common">Spruce budworm moth</name>
    <name type="synonym">Archips fumiferana</name>
    <dbReference type="NCBI Taxonomy" id="7141"/>
    <lineage>
        <taxon>Eukaryota</taxon>
        <taxon>Metazoa</taxon>
        <taxon>Ecdysozoa</taxon>
        <taxon>Arthropoda</taxon>
        <taxon>Hexapoda</taxon>
        <taxon>Insecta</taxon>
        <taxon>Pterygota</taxon>
        <taxon>Neoptera</taxon>
        <taxon>Endopterygota</taxon>
        <taxon>Lepidoptera</taxon>
        <taxon>Glossata</taxon>
        <taxon>Ditrysia</taxon>
        <taxon>Tortricoidea</taxon>
        <taxon>Tortricidae</taxon>
        <taxon>Tortricinae</taxon>
        <taxon>Choristoneura</taxon>
    </lineage>
</organism>
<proteinExistence type="predicted"/>
<keyword evidence="2" id="KW-1185">Reference proteome</keyword>
<evidence type="ECO:0000313" key="2">
    <source>
        <dbReference type="Proteomes" id="UP001064048"/>
    </source>
</evidence>